<dbReference type="AlphaFoldDB" id="A0A375HUQ7"/>
<reference evidence="1 2" key="1">
    <citation type="submission" date="2018-01" db="EMBL/GenBank/DDBJ databases">
        <authorList>
            <person name="Clerissi C."/>
        </authorList>
    </citation>
    <scope>NUCLEOTIDE SEQUENCE [LARGE SCALE GENOMIC DNA]</scope>
    <source>
        <strain evidence="1">Cupriavidus taiwanensis SWF 66322</strain>
        <plasmid evidence="2">cbm2636p</plasmid>
    </source>
</reference>
<dbReference type="Proteomes" id="UP000254259">
    <property type="component" value="Plasmid CBM2636p"/>
</dbReference>
<accession>A0A375HUQ7</accession>
<sequence>MPRDPALTPQRLRQVLVLPSAQATLPADLQEALQRDARTGGLEQMRVVAQGVESAREHPQRTVVIEGMQPGLTYGVRVVHERDAETMTAAENVCRVPVCPADFVQPR</sequence>
<geneLocation type="plasmid" evidence="2">
    <name>cbm2636p</name>
</geneLocation>
<gene>
    <name evidence="1" type="ORF">CBM2636_P20149</name>
</gene>
<name>A0A375HUQ7_9BURK</name>
<dbReference type="EMBL" id="LT984815">
    <property type="protein sequence ID" value="SPD69462.1"/>
    <property type="molecule type" value="Genomic_DNA"/>
</dbReference>
<protein>
    <submittedName>
        <fullName evidence="1">Uncharacterized protein</fullName>
    </submittedName>
</protein>
<keyword evidence="1" id="KW-0614">Plasmid</keyword>
<proteinExistence type="predicted"/>
<evidence type="ECO:0000313" key="1">
    <source>
        <dbReference type="EMBL" id="SPD69462.1"/>
    </source>
</evidence>
<organism evidence="1 2">
    <name type="scientific">Cupriavidus taiwanensis</name>
    <dbReference type="NCBI Taxonomy" id="164546"/>
    <lineage>
        <taxon>Bacteria</taxon>
        <taxon>Pseudomonadati</taxon>
        <taxon>Pseudomonadota</taxon>
        <taxon>Betaproteobacteria</taxon>
        <taxon>Burkholderiales</taxon>
        <taxon>Burkholderiaceae</taxon>
        <taxon>Cupriavidus</taxon>
    </lineage>
</organism>
<evidence type="ECO:0000313" key="2">
    <source>
        <dbReference type="Proteomes" id="UP000254259"/>
    </source>
</evidence>